<evidence type="ECO:0000313" key="1">
    <source>
        <dbReference type="EMBL" id="DAE28498.1"/>
    </source>
</evidence>
<dbReference type="EMBL" id="BK059087">
    <property type="protein sequence ID" value="DAE28498.1"/>
    <property type="molecule type" value="Genomic_DNA"/>
</dbReference>
<name>A0A8S5RBG8_9VIRU</name>
<protein>
    <submittedName>
        <fullName evidence="1">Uncharacterized protein</fullName>
    </submittedName>
</protein>
<accession>A0A8S5RBG8</accession>
<proteinExistence type="predicted"/>
<sequence length="31" mass="3350">MIQINTKLLATLLGVLGMSNDRFVSSISNNV</sequence>
<organism evidence="1">
    <name type="scientific">virus sp. ct9pU4</name>
    <dbReference type="NCBI Taxonomy" id="2828248"/>
    <lineage>
        <taxon>Viruses</taxon>
    </lineage>
</organism>
<reference evidence="1" key="1">
    <citation type="journal article" date="2021" name="Proc. Natl. Acad. Sci. U.S.A.">
        <title>A Catalog of Tens of Thousands of Viruses from Human Metagenomes Reveals Hidden Associations with Chronic Diseases.</title>
        <authorList>
            <person name="Tisza M.J."/>
            <person name="Buck C.B."/>
        </authorList>
    </citation>
    <scope>NUCLEOTIDE SEQUENCE</scope>
    <source>
        <strain evidence="1">Ct9pU4</strain>
    </source>
</reference>